<dbReference type="PANTHER" id="PTHR33217:SF7">
    <property type="entry name" value="TRANSPOSASE FOR INSERTION SEQUENCE ELEMENT IS1081"/>
    <property type="match status" value="1"/>
</dbReference>
<dbReference type="Pfam" id="PF00872">
    <property type="entry name" value="Transposase_mut"/>
    <property type="match status" value="1"/>
</dbReference>
<sequence length="415" mass="45465">MTAPHIVDPAGLLGEALAEASPDLMRQLLQTMINALLSADADAVCGAEWGNPSPNRVAQRNGYRHRELDTRVGTIDVAVPKLRKGTYFPEWLLERRKRAEAALITVVADCYLAGVSTRRMDKLVKTLGIDSLSKSQVSRMAADLDEHVDQFRHRPLGDAGPFTFVAADALTMKVREGGRVINAVVLVATGVNADGRREVLGMRVATSETASAWNQFFADLAARGLSGVRLVTSDAHAGLVEAIAANLPGAAWQRCRTHYAANLMSVTPKSLWPAVKAMLHSVYDQPDGAAVNAQFDRLLDYVEDKLPDAFSHLDAARADILAFTAFPEGLWSQIWSNNPNERLNREIRRRTDSVGIFPNRDAIIRLVGAVLAEQTDEWAEGRRYLGLDILAKSRLHLLPDTNTEEVTDTILELSA</sequence>
<comment type="similarity">
    <text evidence="2 6">Belongs to the transposase mutator family.</text>
</comment>
<keyword evidence="6" id="KW-0814">Transposable element</keyword>
<evidence type="ECO:0000256" key="5">
    <source>
        <dbReference type="ARBA" id="ARBA00023172"/>
    </source>
</evidence>
<dbReference type="EMBL" id="BMJY01000037">
    <property type="protein sequence ID" value="GFZ75640.1"/>
    <property type="molecule type" value="Genomic_DNA"/>
</dbReference>
<dbReference type="AlphaFoldDB" id="A0A916QK18"/>
<dbReference type="GO" id="GO:0003677">
    <property type="term" value="F:DNA binding"/>
    <property type="evidence" value="ECO:0007669"/>
    <property type="project" value="UniProtKB-UniRule"/>
</dbReference>
<evidence type="ECO:0000313" key="7">
    <source>
        <dbReference type="EMBL" id="GFZ75640.1"/>
    </source>
</evidence>
<dbReference type="GO" id="GO:0006313">
    <property type="term" value="P:DNA transposition"/>
    <property type="evidence" value="ECO:0007669"/>
    <property type="project" value="UniProtKB-UniRule"/>
</dbReference>
<evidence type="ECO:0000256" key="4">
    <source>
        <dbReference type="ARBA" id="ARBA00023125"/>
    </source>
</evidence>
<dbReference type="GO" id="GO:0004803">
    <property type="term" value="F:transposase activity"/>
    <property type="evidence" value="ECO:0007669"/>
    <property type="project" value="UniProtKB-UniRule"/>
</dbReference>
<name>A0A916QK18_9MICO</name>
<dbReference type="NCBIfam" id="NF033543">
    <property type="entry name" value="transpos_IS256"/>
    <property type="match status" value="1"/>
</dbReference>
<evidence type="ECO:0000256" key="3">
    <source>
        <dbReference type="ARBA" id="ARBA00022578"/>
    </source>
</evidence>
<gene>
    <name evidence="7" type="ORF">GCM10010921_31360</name>
</gene>
<comment type="function">
    <text evidence="1 6">Required for the transposition of the insertion element.</text>
</comment>
<dbReference type="RefSeq" id="WP_188757336.1">
    <property type="nucleotide sequence ID" value="NZ_BMJY01000037.1"/>
</dbReference>
<keyword evidence="3 6" id="KW-0815">Transposition</keyword>
<evidence type="ECO:0000256" key="6">
    <source>
        <dbReference type="RuleBase" id="RU365089"/>
    </source>
</evidence>
<evidence type="ECO:0000256" key="2">
    <source>
        <dbReference type="ARBA" id="ARBA00010961"/>
    </source>
</evidence>
<dbReference type="InterPro" id="IPR001207">
    <property type="entry name" value="Transposase_mutator"/>
</dbReference>
<keyword evidence="5 6" id="KW-0233">DNA recombination</keyword>
<proteinExistence type="inferred from homology"/>
<keyword evidence="8" id="KW-1185">Reference proteome</keyword>
<evidence type="ECO:0000313" key="8">
    <source>
        <dbReference type="Proteomes" id="UP000657592"/>
    </source>
</evidence>
<comment type="caution">
    <text evidence="7">The sequence shown here is derived from an EMBL/GenBank/DDBJ whole genome shotgun (WGS) entry which is preliminary data.</text>
</comment>
<evidence type="ECO:0000256" key="1">
    <source>
        <dbReference type="ARBA" id="ARBA00002190"/>
    </source>
</evidence>
<protein>
    <recommendedName>
        <fullName evidence="6">Mutator family transposase</fullName>
    </recommendedName>
</protein>
<dbReference type="PANTHER" id="PTHR33217">
    <property type="entry name" value="TRANSPOSASE FOR INSERTION SEQUENCE ELEMENT IS1081"/>
    <property type="match status" value="1"/>
</dbReference>
<keyword evidence="4 6" id="KW-0238">DNA-binding</keyword>
<organism evidence="7 8">
    <name type="scientific">Microbacterium album</name>
    <dbReference type="NCBI Taxonomy" id="2053191"/>
    <lineage>
        <taxon>Bacteria</taxon>
        <taxon>Bacillati</taxon>
        <taxon>Actinomycetota</taxon>
        <taxon>Actinomycetes</taxon>
        <taxon>Micrococcales</taxon>
        <taxon>Microbacteriaceae</taxon>
        <taxon>Microbacterium</taxon>
    </lineage>
</organism>
<reference evidence="7" key="2">
    <citation type="submission" date="2020-09" db="EMBL/GenBank/DDBJ databases">
        <authorList>
            <person name="Sun Q."/>
            <person name="Zhou Y."/>
        </authorList>
    </citation>
    <scope>NUCLEOTIDE SEQUENCE</scope>
    <source>
        <strain evidence="7">CGMCC 1.15794</strain>
    </source>
</reference>
<accession>A0A916QK18</accession>
<dbReference type="Proteomes" id="UP000657592">
    <property type="component" value="Unassembled WGS sequence"/>
</dbReference>
<reference evidence="7" key="1">
    <citation type="journal article" date="2014" name="Int. J. Syst. Evol. Microbiol.">
        <title>Complete genome sequence of Corynebacterium casei LMG S-19264T (=DSM 44701T), isolated from a smear-ripened cheese.</title>
        <authorList>
            <consortium name="US DOE Joint Genome Institute (JGI-PGF)"/>
            <person name="Walter F."/>
            <person name="Albersmeier A."/>
            <person name="Kalinowski J."/>
            <person name="Ruckert C."/>
        </authorList>
    </citation>
    <scope>NUCLEOTIDE SEQUENCE</scope>
    <source>
        <strain evidence="7">CGMCC 1.15794</strain>
    </source>
</reference>